<protein>
    <submittedName>
        <fullName evidence="6">HM37 protein</fullName>
    </submittedName>
</protein>
<comment type="subcellular location">
    <subcellularLocation>
        <location evidence="1 3 4">Nucleus</location>
    </subcellularLocation>
</comment>
<feature type="non-terminal residue" evidence="6">
    <location>
        <position position="1"/>
    </location>
</feature>
<feature type="non-terminal residue" evidence="6">
    <location>
        <position position="175"/>
    </location>
</feature>
<dbReference type="PANTHER" id="PTHR24341:SF1">
    <property type="entry name" value="CYTOPLASMIC POLYADENYLATED HOMEOBOX-LIKE PROTEIN"/>
    <property type="match status" value="1"/>
</dbReference>
<dbReference type="Gene3D" id="1.10.10.60">
    <property type="entry name" value="Homeodomain-like"/>
    <property type="match status" value="1"/>
</dbReference>
<evidence type="ECO:0000256" key="2">
    <source>
        <dbReference type="ARBA" id="ARBA00023242"/>
    </source>
</evidence>
<dbReference type="CDD" id="cd00086">
    <property type="entry name" value="homeodomain"/>
    <property type="match status" value="1"/>
</dbReference>
<comment type="caution">
    <text evidence="6">The sequence shown here is derived from an EMBL/GenBank/DDBJ whole genome shotgun (WGS) entry which is preliminary data.</text>
</comment>
<organism evidence="6 7">
    <name type="scientific">Crocuta crocuta</name>
    <name type="common">Spotted hyena</name>
    <dbReference type="NCBI Taxonomy" id="9678"/>
    <lineage>
        <taxon>Eukaryota</taxon>
        <taxon>Metazoa</taxon>
        <taxon>Chordata</taxon>
        <taxon>Craniata</taxon>
        <taxon>Vertebrata</taxon>
        <taxon>Euteleostomi</taxon>
        <taxon>Mammalia</taxon>
        <taxon>Eutheria</taxon>
        <taxon>Laurasiatheria</taxon>
        <taxon>Carnivora</taxon>
        <taxon>Feliformia</taxon>
        <taxon>Hyaenidae</taxon>
        <taxon>Crocuta</taxon>
    </lineage>
</organism>
<dbReference type="GO" id="GO:0000978">
    <property type="term" value="F:RNA polymerase II cis-regulatory region sequence-specific DNA binding"/>
    <property type="evidence" value="ECO:0007669"/>
    <property type="project" value="TreeGrafter"/>
</dbReference>
<gene>
    <name evidence="6" type="primary">Ceh37</name>
    <name evidence="6" type="ORF">FOF47_R02981</name>
</gene>
<sequence length="175" mass="20159">FPFIGISGSQIKDDHNKVKDMKARKGNGKPRRKFTKVELHILNHTFEESPYPDFTLRKNLAEQLRCQIYIIDNWFQNKRARLPLREKQRIFAARKRRLFLVQRGAGYFSPGTPWVPSQQVGSGDTVVPGIAKELSYALEDPGDKGSRVYPNYPFHSYESAISFHPSTSSVQYLEN</sequence>
<feature type="domain" description="Homeobox" evidence="5">
    <location>
        <begin position="25"/>
        <end position="85"/>
    </location>
</feature>
<dbReference type="Proteomes" id="UP000475037">
    <property type="component" value="Unassembled WGS sequence"/>
</dbReference>
<dbReference type="GO" id="GO:0000981">
    <property type="term" value="F:DNA-binding transcription factor activity, RNA polymerase II-specific"/>
    <property type="evidence" value="ECO:0007669"/>
    <property type="project" value="TreeGrafter"/>
</dbReference>
<evidence type="ECO:0000259" key="5">
    <source>
        <dbReference type="PROSITE" id="PS50071"/>
    </source>
</evidence>
<dbReference type="PROSITE" id="PS50071">
    <property type="entry name" value="HOMEOBOX_2"/>
    <property type="match status" value="1"/>
</dbReference>
<evidence type="ECO:0000256" key="4">
    <source>
        <dbReference type="RuleBase" id="RU000682"/>
    </source>
</evidence>
<name>A0A6G1ABF8_CROCR</name>
<dbReference type="InterPro" id="IPR001356">
    <property type="entry name" value="HD"/>
</dbReference>
<dbReference type="InterPro" id="IPR009057">
    <property type="entry name" value="Homeodomain-like_sf"/>
</dbReference>
<reference evidence="6 7" key="1">
    <citation type="submission" date="2019-11" db="EMBL/GenBank/DDBJ databases">
        <authorList>
            <person name="Yang C."/>
            <person name="Li F."/>
        </authorList>
    </citation>
    <scope>NUCLEOTIDE SEQUENCE [LARGE SCALE GENOMIC DNA]</scope>
    <source>
        <strain evidence="6">KB4526</strain>
        <tissue evidence="6">Muscle</tissue>
    </source>
</reference>
<dbReference type="EMBL" id="VOAJ01006355">
    <property type="protein sequence ID" value="KAF0872762.1"/>
    <property type="molecule type" value="Genomic_DNA"/>
</dbReference>
<evidence type="ECO:0000256" key="3">
    <source>
        <dbReference type="PROSITE-ProRule" id="PRU00108"/>
    </source>
</evidence>
<feature type="DNA-binding region" description="Homeobox" evidence="3">
    <location>
        <begin position="27"/>
        <end position="86"/>
    </location>
</feature>
<dbReference type="Pfam" id="PF00046">
    <property type="entry name" value="Homeodomain"/>
    <property type="match status" value="1"/>
</dbReference>
<keyword evidence="2 3" id="KW-0539">Nucleus</keyword>
<dbReference type="SUPFAM" id="SSF46689">
    <property type="entry name" value="Homeodomain-like"/>
    <property type="match status" value="1"/>
</dbReference>
<evidence type="ECO:0000313" key="6">
    <source>
        <dbReference type="EMBL" id="KAF0872762.1"/>
    </source>
</evidence>
<dbReference type="SMART" id="SM00389">
    <property type="entry name" value="HOX"/>
    <property type="match status" value="1"/>
</dbReference>
<dbReference type="PANTHER" id="PTHR24341">
    <property type="entry name" value="HOMEOBOX PROTEIN ENGRAILED"/>
    <property type="match status" value="1"/>
</dbReference>
<evidence type="ECO:0000256" key="1">
    <source>
        <dbReference type="ARBA" id="ARBA00004123"/>
    </source>
</evidence>
<dbReference type="AlphaFoldDB" id="A0A6G1ABF8"/>
<keyword evidence="3 4" id="KW-0238">DNA-binding</keyword>
<dbReference type="GO" id="GO:0005634">
    <property type="term" value="C:nucleus"/>
    <property type="evidence" value="ECO:0007669"/>
    <property type="project" value="UniProtKB-SubCell"/>
</dbReference>
<evidence type="ECO:0000313" key="7">
    <source>
        <dbReference type="Proteomes" id="UP000475037"/>
    </source>
</evidence>
<proteinExistence type="predicted"/>
<dbReference type="InterPro" id="IPR050720">
    <property type="entry name" value="Engrailed_Homeobox_TFs"/>
</dbReference>
<keyword evidence="7" id="KW-1185">Reference proteome</keyword>
<accession>A0A6G1ABF8</accession>
<keyword evidence="3 4" id="KW-0371">Homeobox</keyword>